<protein>
    <submittedName>
        <fullName evidence="1">Uncharacterized protein</fullName>
    </submittedName>
</protein>
<reference evidence="1 2" key="1">
    <citation type="submission" date="2022-11" db="EMBL/GenBank/DDBJ databases">
        <title>Minimal conservation of predation-associated metabolite biosynthetic gene clusters underscores biosynthetic potential of Myxococcota including descriptions for ten novel species: Archangium lansinium sp. nov., Myxococcus landrumus sp. nov., Nannocystis bai.</title>
        <authorList>
            <person name="Ahearne A."/>
            <person name="Stevens C."/>
            <person name="Dowd S."/>
        </authorList>
    </citation>
    <scope>NUCLEOTIDE SEQUENCE [LARGE SCALE GENOMIC DNA]</scope>
    <source>
        <strain evidence="1 2">NCELM</strain>
    </source>
</reference>
<organism evidence="1 2">
    <name type="scientific">Nannocystis radixulma</name>
    <dbReference type="NCBI Taxonomy" id="2995305"/>
    <lineage>
        <taxon>Bacteria</taxon>
        <taxon>Pseudomonadati</taxon>
        <taxon>Myxococcota</taxon>
        <taxon>Polyangia</taxon>
        <taxon>Nannocystales</taxon>
        <taxon>Nannocystaceae</taxon>
        <taxon>Nannocystis</taxon>
    </lineage>
</organism>
<keyword evidence="2" id="KW-1185">Reference proteome</keyword>
<accession>A0ABT5BJ65</accession>
<gene>
    <name evidence="1" type="ORF">POL58_40990</name>
</gene>
<dbReference type="EMBL" id="JAQNDN010000024">
    <property type="protein sequence ID" value="MDC0674195.1"/>
    <property type="molecule type" value="Genomic_DNA"/>
</dbReference>
<evidence type="ECO:0000313" key="2">
    <source>
        <dbReference type="Proteomes" id="UP001217838"/>
    </source>
</evidence>
<evidence type="ECO:0000313" key="1">
    <source>
        <dbReference type="EMBL" id="MDC0674195.1"/>
    </source>
</evidence>
<proteinExistence type="predicted"/>
<dbReference type="Proteomes" id="UP001217838">
    <property type="component" value="Unassembled WGS sequence"/>
</dbReference>
<sequence>MSPVVPEVVVAPVVVDVCGSLVVSTETVVLSVVVPPALVDVEVDSLAVALLSVGACVEPLSLVEELVVATDESVDRAVEPVLPERPDGTSGL</sequence>
<comment type="caution">
    <text evidence="1">The sequence shown here is derived from an EMBL/GenBank/DDBJ whole genome shotgun (WGS) entry which is preliminary data.</text>
</comment>
<name>A0ABT5BJ65_9BACT</name>